<dbReference type="InterPro" id="IPR029058">
    <property type="entry name" value="AB_hydrolase_fold"/>
</dbReference>
<dbReference type="GO" id="GO:0005737">
    <property type="term" value="C:cytoplasm"/>
    <property type="evidence" value="ECO:0007669"/>
    <property type="project" value="UniProtKB-SubCell"/>
</dbReference>
<keyword evidence="5" id="KW-0611">Plant defense</keyword>
<dbReference type="STRING" id="35608.A0A2U1P8S2"/>
<dbReference type="EMBL" id="PKPP01001505">
    <property type="protein sequence ID" value="PWA82148.1"/>
    <property type="molecule type" value="Genomic_DNA"/>
</dbReference>
<dbReference type="GO" id="GO:0006629">
    <property type="term" value="P:lipid metabolic process"/>
    <property type="evidence" value="ECO:0007669"/>
    <property type="project" value="InterPro"/>
</dbReference>
<dbReference type="PANTHER" id="PTHR47413:SF2">
    <property type="entry name" value="LIPASE-LIKE PAD4"/>
    <property type="match status" value="1"/>
</dbReference>
<name>A0A2U1P8S2_ARTAN</name>
<dbReference type="Proteomes" id="UP000245207">
    <property type="component" value="Unassembled WGS sequence"/>
</dbReference>
<keyword evidence="3" id="KW-0963">Cytoplasm</keyword>
<evidence type="ECO:0000313" key="9">
    <source>
        <dbReference type="EMBL" id="PWA82148.1"/>
    </source>
</evidence>
<evidence type="ECO:0000256" key="2">
    <source>
        <dbReference type="ARBA" id="ARBA00004496"/>
    </source>
</evidence>
<evidence type="ECO:0000256" key="4">
    <source>
        <dbReference type="ARBA" id="ARBA00022801"/>
    </source>
</evidence>
<feature type="domain" description="EDS1 EP" evidence="8">
    <location>
        <begin position="394"/>
        <end position="602"/>
    </location>
</feature>
<dbReference type="GO" id="GO:0006952">
    <property type="term" value="P:defense response"/>
    <property type="evidence" value="ECO:0007669"/>
    <property type="project" value="UniProtKB-KW"/>
</dbReference>
<dbReference type="InterPro" id="IPR041266">
    <property type="entry name" value="EDS1_EP"/>
</dbReference>
<sequence length="612" mass="69572">MDQEPSSFETSEMLGRFLASTHLVPESWKVCARANVMGNGGFMCDEVDGVVYVGFSGVVMGDGLDLFCGKMVGLSDDGVFHGLVKNGDDDGDLVMVDAGLLRLFFSLLNTPVFQNQMFEIKKKQKPVVFTGHSIGGAIAALASLWLLSYLQSISSPPSVLCFTFGSPLIGNESLSRAIHQQRWSGNFCHIVSKHDIIPRLLFAPVSPIITHVHTLLKSCHLTMNSPFFIRDLGPQLTEHEKNELFQFVLHYLEVAIRSLEVGTTRLPFVPFGNFMFCSSDGAVCIEDTKAIVRMLCLMFASGSPSSCIDDHLGYESYVEKISLQYLKRDDEELFESNTYEAGVTLASQSVSSGHEQMVRPVKECLKTARRIGRTPNLNSANLAIGLSRIAPLRAQIEWYKTLCDESVDQLGYYDSFKLRNGASRRNFKVYLNREKLGKFWDNVIDMLEKNQLPHDFHKRAKWVYASHSYQLLVEPLDIAEYYRSDAHRIKGHYLKDGREKRYKILDKWWRERDISGENDNNYNSGRRSKFASLTQDSCFWAKVEEARECVENVKNERDPLRLSVLWTSIEKFNQYSRGMIERKEVSTDVLAKNSSYMVLVEELRGLTNTWCF</sequence>
<accession>A0A2U1P8S2</accession>
<organism evidence="9 10">
    <name type="scientific">Artemisia annua</name>
    <name type="common">Sweet wormwood</name>
    <dbReference type="NCBI Taxonomy" id="35608"/>
    <lineage>
        <taxon>Eukaryota</taxon>
        <taxon>Viridiplantae</taxon>
        <taxon>Streptophyta</taxon>
        <taxon>Embryophyta</taxon>
        <taxon>Tracheophyta</taxon>
        <taxon>Spermatophyta</taxon>
        <taxon>Magnoliopsida</taxon>
        <taxon>eudicotyledons</taxon>
        <taxon>Gunneridae</taxon>
        <taxon>Pentapetalae</taxon>
        <taxon>asterids</taxon>
        <taxon>campanulids</taxon>
        <taxon>Asterales</taxon>
        <taxon>Asteraceae</taxon>
        <taxon>Asteroideae</taxon>
        <taxon>Anthemideae</taxon>
        <taxon>Artemisiinae</taxon>
        <taxon>Artemisia</taxon>
    </lineage>
</organism>
<dbReference type="SUPFAM" id="SSF53474">
    <property type="entry name" value="alpha/beta-Hydrolases"/>
    <property type="match status" value="1"/>
</dbReference>
<evidence type="ECO:0000256" key="1">
    <source>
        <dbReference type="ARBA" id="ARBA00004123"/>
    </source>
</evidence>
<evidence type="ECO:0000259" key="8">
    <source>
        <dbReference type="Pfam" id="PF18117"/>
    </source>
</evidence>
<dbReference type="OrthoDB" id="426718at2759"/>
<comment type="caution">
    <text evidence="9">The sequence shown here is derived from an EMBL/GenBank/DDBJ whole genome shotgun (WGS) entry which is preliminary data.</text>
</comment>
<dbReference type="AlphaFoldDB" id="A0A2U1P8S2"/>
<comment type="subcellular location">
    <subcellularLocation>
        <location evidence="2">Cytoplasm</location>
    </subcellularLocation>
    <subcellularLocation>
        <location evidence="1">Nucleus</location>
    </subcellularLocation>
</comment>
<dbReference type="CDD" id="cd00519">
    <property type="entry name" value="Lipase_3"/>
    <property type="match status" value="1"/>
</dbReference>
<evidence type="ECO:0000256" key="6">
    <source>
        <dbReference type="ARBA" id="ARBA00023242"/>
    </source>
</evidence>
<dbReference type="Gene3D" id="3.40.50.1820">
    <property type="entry name" value="alpha/beta hydrolase"/>
    <property type="match status" value="1"/>
</dbReference>
<evidence type="ECO:0000256" key="3">
    <source>
        <dbReference type="ARBA" id="ARBA00022490"/>
    </source>
</evidence>
<feature type="domain" description="Fungal lipase-type" evidence="7">
    <location>
        <begin position="95"/>
        <end position="202"/>
    </location>
</feature>
<dbReference type="Pfam" id="PF01764">
    <property type="entry name" value="Lipase_3"/>
    <property type="match status" value="1"/>
</dbReference>
<keyword evidence="4 9" id="KW-0378">Hydrolase</keyword>
<proteinExistence type="predicted"/>
<gene>
    <name evidence="9" type="ORF">CTI12_AA155360</name>
</gene>
<dbReference type="PANTHER" id="PTHR47413">
    <property type="entry name" value="LIPASE-LIKE PAD4"/>
    <property type="match status" value="1"/>
</dbReference>
<keyword evidence="10" id="KW-1185">Reference proteome</keyword>
<protein>
    <submittedName>
        <fullName evidence="9">Alpha/beta-Hydrolases superfamily protein</fullName>
    </submittedName>
</protein>
<reference evidence="9 10" key="1">
    <citation type="journal article" date="2018" name="Mol. Plant">
        <title>The genome of Artemisia annua provides insight into the evolution of Asteraceae family and artemisinin biosynthesis.</title>
        <authorList>
            <person name="Shen Q."/>
            <person name="Zhang L."/>
            <person name="Liao Z."/>
            <person name="Wang S."/>
            <person name="Yan T."/>
            <person name="Shi P."/>
            <person name="Liu M."/>
            <person name="Fu X."/>
            <person name="Pan Q."/>
            <person name="Wang Y."/>
            <person name="Lv Z."/>
            <person name="Lu X."/>
            <person name="Zhang F."/>
            <person name="Jiang W."/>
            <person name="Ma Y."/>
            <person name="Chen M."/>
            <person name="Hao X."/>
            <person name="Li L."/>
            <person name="Tang Y."/>
            <person name="Lv G."/>
            <person name="Zhou Y."/>
            <person name="Sun X."/>
            <person name="Brodelius P.E."/>
            <person name="Rose J.K.C."/>
            <person name="Tang K."/>
        </authorList>
    </citation>
    <scope>NUCLEOTIDE SEQUENCE [LARGE SCALE GENOMIC DNA]</scope>
    <source>
        <strain evidence="10">cv. Huhao1</strain>
        <tissue evidence="9">Leaf</tissue>
    </source>
</reference>
<dbReference type="GO" id="GO:0005634">
    <property type="term" value="C:nucleus"/>
    <property type="evidence" value="ECO:0007669"/>
    <property type="project" value="UniProtKB-SubCell"/>
</dbReference>
<evidence type="ECO:0000259" key="7">
    <source>
        <dbReference type="Pfam" id="PF01764"/>
    </source>
</evidence>
<keyword evidence="6" id="KW-0539">Nucleus</keyword>
<dbReference type="InterPro" id="IPR002921">
    <property type="entry name" value="Fungal_lipase-type"/>
</dbReference>
<dbReference type="Pfam" id="PF18117">
    <property type="entry name" value="EDS1_EP"/>
    <property type="match status" value="1"/>
</dbReference>
<evidence type="ECO:0000256" key="5">
    <source>
        <dbReference type="ARBA" id="ARBA00022821"/>
    </source>
</evidence>
<evidence type="ECO:0000313" key="10">
    <source>
        <dbReference type="Proteomes" id="UP000245207"/>
    </source>
</evidence>
<dbReference type="GO" id="GO:0016787">
    <property type="term" value="F:hydrolase activity"/>
    <property type="evidence" value="ECO:0007669"/>
    <property type="project" value="UniProtKB-KW"/>
</dbReference>